<dbReference type="Gene3D" id="3.40.50.11310">
    <property type="entry name" value="Bacterial phosphonate metabolism protein PhnH"/>
    <property type="match status" value="1"/>
</dbReference>
<reference evidence="1 4" key="2">
    <citation type="submission" date="2020-11" db="EMBL/GenBank/DDBJ databases">
        <title>Enhanced detection system for hospital associated transmission using whole genome sequencing surveillance.</title>
        <authorList>
            <person name="Harrison L.H."/>
            <person name="Van Tyne D."/>
            <person name="Marsh J.W."/>
            <person name="Griffith M.P."/>
            <person name="Snyder D.J."/>
            <person name="Cooper V.S."/>
            <person name="Mustapha M."/>
        </authorList>
    </citation>
    <scope>NUCLEOTIDE SEQUENCE [LARGE SCALE GENOMIC DNA]</scope>
    <source>
        <strain evidence="1 4">SER00230</strain>
    </source>
</reference>
<dbReference type="RefSeq" id="WP_126530756.1">
    <property type="nucleotide sequence ID" value="NZ_JADULK010000004.1"/>
</dbReference>
<organism evidence="2 3">
    <name type="scientific">Serratia rubidaea</name>
    <name type="common">Serratia marinorubra</name>
    <dbReference type="NCBI Taxonomy" id="61652"/>
    <lineage>
        <taxon>Bacteria</taxon>
        <taxon>Pseudomonadati</taxon>
        <taxon>Pseudomonadota</taxon>
        <taxon>Gammaproteobacteria</taxon>
        <taxon>Enterobacterales</taxon>
        <taxon>Yersiniaceae</taxon>
        <taxon>Serratia</taxon>
    </lineage>
</organism>
<name>A0A3S4WCE9_SERRU</name>
<keyword evidence="2" id="KW-0456">Lyase</keyword>
<dbReference type="Proteomes" id="UP000624159">
    <property type="component" value="Unassembled WGS sequence"/>
</dbReference>
<dbReference type="InterPro" id="IPR008772">
    <property type="entry name" value="Phosphonate_metab_PhnH"/>
</dbReference>
<evidence type="ECO:0000313" key="4">
    <source>
        <dbReference type="Proteomes" id="UP000624159"/>
    </source>
</evidence>
<dbReference type="InterPro" id="IPR038058">
    <property type="entry name" value="PhnH-like_sp"/>
</dbReference>
<keyword evidence="4" id="KW-1185">Reference proteome</keyword>
<gene>
    <name evidence="2" type="primary">phnH</name>
    <name evidence="1" type="ORF">I5U13_08945</name>
    <name evidence="2" type="ORF">NCTC10036_01073</name>
</gene>
<dbReference type="Pfam" id="PF05845">
    <property type="entry name" value="PhnH"/>
    <property type="match status" value="1"/>
</dbReference>
<protein>
    <submittedName>
        <fullName evidence="2">Carbon-phosphorus lyase complex subunit</fullName>
    </submittedName>
    <submittedName>
        <fullName evidence="1">Phosphonate C-P lyase system protein PhnH</fullName>
    </submittedName>
</protein>
<dbReference type="PIRSF" id="PIRSF020680">
    <property type="entry name" value="PhnH"/>
    <property type="match status" value="1"/>
</dbReference>
<evidence type="ECO:0000313" key="3">
    <source>
        <dbReference type="Proteomes" id="UP000281904"/>
    </source>
</evidence>
<dbReference type="Proteomes" id="UP000281904">
    <property type="component" value="Chromosome"/>
</dbReference>
<dbReference type="GO" id="GO:0016829">
    <property type="term" value="F:lyase activity"/>
    <property type="evidence" value="ECO:0007669"/>
    <property type="project" value="UniProtKB-KW"/>
</dbReference>
<proteinExistence type="predicted"/>
<dbReference type="SUPFAM" id="SSF159709">
    <property type="entry name" value="PhnH-like"/>
    <property type="match status" value="1"/>
</dbReference>
<evidence type="ECO:0000313" key="1">
    <source>
        <dbReference type="EMBL" id="MBH1929783.1"/>
    </source>
</evidence>
<evidence type="ECO:0000313" key="2">
    <source>
        <dbReference type="EMBL" id="VEI62373.1"/>
    </source>
</evidence>
<dbReference type="NCBIfam" id="TIGR03292">
    <property type="entry name" value="PhnH_redo"/>
    <property type="match status" value="1"/>
</dbReference>
<sequence>MSLLNGFASPVAQAQQTFRLILKALSEPGVTVRLTDAPQWPPLDAATTATLLTLADGETPLLLGPALSSEQVLTNLRFHTGAPQASSAADAVFAVTDHRLQPADLQALPHGDELAPEQGATLIVQLADLQSGAPLRLSGPGIAHSRTIAPPLPEALRRYLLARPQPFPLGLDVILTCGDALLAIPRTTHLEEC</sequence>
<dbReference type="EMBL" id="LR134493">
    <property type="protein sequence ID" value="VEI62373.1"/>
    <property type="molecule type" value="Genomic_DNA"/>
</dbReference>
<dbReference type="EMBL" id="JADULK010000004">
    <property type="protein sequence ID" value="MBH1929783.1"/>
    <property type="molecule type" value="Genomic_DNA"/>
</dbReference>
<dbReference type="AlphaFoldDB" id="A0A3S4WCE9"/>
<reference evidence="2 3" key="1">
    <citation type="submission" date="2018-12" db="EMBL/GenBank/DDBJ databases">
        <authorList>
            <consortium name="Pathogen Informatics"/>
        </authorList>
    </citation>
    <scope>NUCLEOTIDE SEQUENCE [LARGE SCALE GENOMIC DNA]</scope>
    <source>
        <strain evidence="2 3">NCTC10036</strain>
    </source>
</reference>
<dbReference type="GO" id="GO:0019634">
    <property type="term" value="P:organic phosphonate metabolic process"/>
    <property type="evidence" value="ECO:0007669"/>
    <property type="project" value="InterPro"/>
</dbReference>
<accession>A0A3S4WCE9</accession>